<dbReference type="EMBL" id="MN625250">
    <property type="protein sequence ID" value="QJT73733.1"/>
    <property type="molecule type" value="Genomic_RNA"/>
</dbReference>
<name>A0A858YA25_9VIRU</name>
<accession>A0A858YA25</accession>
<dbReference type="Pfam" id="PF01443">
    <property type="entry name" value="Viral_helicase1"/>
    <property type="match status" value="1"/>
</dbReference>
<keyword evidence="4" id="KW-0547">Nucleotide-binding</keyword>
<proteinExistence type="predicted"/>
<reference evidence="7 8" key="1">
    <citation type="journal article" date="2021" name="MBio">
        <title>Novel Mycoviruses Discovered in the Mycovirome of a Necrotrophic Fungus.</title>
        <authorList>
            <person name="Ruiz-Padilla A."/>
            <person name="Rodriguez-Romero J."/>
            <person name="Gomez-Cid I."/>
            <person name="Pacifico D."/>
            <person name="Ayllon M.A."/>
        </authorList>
    </citation>
    <scope>NUCLEOTIDE SEQUENCE [LARGE SCALE GENOMIC DNA]</scope>
    <source>
        <strain evidence="7">BCI2_12</strain>
    </source>
</reference>
<dbReference type="GO" id="GO:0003968">
    <property type="term" value="F:RNA-directed RNA polymerase activity"/>
    <property type="evidence" value="ECO:0007669"/>
    <property type="project" value="UniProtKB-KW"/>
</dbReference>
<evidence type="ECO:0000256" key="5">
    <source>
        <dbReference type="SAM" id="Phobius"/>
    </source>
</evidence>
<feature type="transmembrane region" description="Helical" evidence="5">
    <location>
        <begin position="49"/>
        <end position="66"/>
    </location>
</feature>
<evidence type="ECO:0000256" key="2">
    <source>
        <dbReference type="ARBA" id="ARBA00022679"/>
    </source>
</evidence>
<keyword evidence="4" id="KW-0067">ATP-binding</keyword>
<protein>
    <submittedName>
        <fullName evidence="7">RdRp</fullName>
    </submittedName>
</protein>
<keyword evidence="3" id="KW-0548">Nucleotidyltransferase</keyword>
<evidence type="ECO:0000313" key="7">
    <source>
        <dbReference type="EMBL" id="QJT73733.1"/>
    </source>
</evidence>
<feature type="domain" description="(+)RNA virus helicase C-terminal" evidence="6">
    <location>
        <begin position="1097"/>
        <end position="1344"/>
    </location>
</feature>
<keyword evidence="5" id="KW-0472">Membrane</keyword>
<sequence length="1975" mass="219824">MLLASLITVFLTVAVRMCSPELYVVYVSLAYIALLYFIGVYLLAMDLMLVFGLGAFAFVSSFVSNMEPITIDDGRCYLQMYSTSFWKFAYFVLGDNPFGVLLGPIDGRKYSIIRKGCMAHLELGAGDGGWVFAFVGSSFDSAQGYMEKVADAYVSIPSTNFDRVQRNIAGMITESQQYLPHVVDGQRSLFAKRVVPNMTYDGPIRNSGVRSINTASAMASARILLGSDAMQGEYLDNKGMALEVFENKSVLTSLNPTSKQYRKLVEVLRMPLQYSPSITEHDAAGTCRRAWMMKMQEATGYGRVGMLSPSLQEWHTNPTGVGHYYNMQVGVDASRINKPCKACRTRRCLVLHKAQVDGRVSYGSLDNAAYLMKMYQVDYLWMLNIEPNINSKNVLNLMVRAGIENGFSAFHVNWEILHSDKAYCHYTEQETTHIMGKVISKFSGSGSYVQSMADVRDLFAPTFSSGKALRRTIVGRAGTSMLVELNVDHSGFGTSFIPDQWQYYLIPVPHPVRGVAHLKVEREGFDRVLQTFRTTVNKNVEAARIQLRQSNVTYSVSGTQLTPRLKVSASDYELLALWMVSYSIIMDNISEVGMKSMNNREKECLKEGSVKKITGSIYNTVVDKVLANSSEHNPQFGSQSSVRKWLRMCEADGRFLTLEEISHRAYEETFGNSFSIDVGLNGISSLYGKLFSKIPGVYSTIVWARDLTHSLWSAGFNTVDVLMKVMIMTGSVSSEGAGFVLDMTEHCCRVLGIRSEPVTRLRNYLDTRNIPVGQLWVDISSAQDLDFQAASIKIVESLVNNFSPDADMLTHMMMAKTEGVPVTDVELRERKAKAVTLETSMADIPYTRFLSELKIFLGKINSRGQRISQMHSILSIASERRNTLPDSVQENIDKLMSDAKAVVAEIKHDESVKVTTSCFNVSMRAPSMKQLGVPPVHVVSEKFVVTGQTSTNEAFKQGLMVDLDAGTGKDKHRYLKRLPFVDGKCDFTEIHDLMEGSFPGYSVEVHSLDELPELPVGAICQYSPDNVGGKFLENIAKKAAVQGMKEMRSRDNFATPNQLRDWIESRSQMAKDKKPIYNAIKNSASRLKNVNVPFLMHIDGLAMGGKSAGIRNWISDQDCVVVPSNELKKEWLSNLGELDPVHRASVYTQHMAMNQDCSRFIIIDEIYTFETPHIEILRRFPNAKGLITIGDGHQIRDVFSEGTSTFNPVVNKPFFTAVAPVSFAPYDVLVQYLRNNDTPVYNKVYYSGTMVQVGMHYCIESDEIILPSKEDRVINGTQAAKGMMIARGVPSAITSHESQGSRCEFAFVHTTEAFGACPDMAFLAKETRHYGVTITRARKGVCFVVKDKKSGQDLPYVDPTSVNGLPIPNDVLYAGTSFDLIDPVTNDDIKFERFENENVMPTANDMTHCDQRYTVGSFIDEVKSEAVALEAFKSDIDVNGVSVINTHVNNIAPVLTETMLFNPAKVPGAGIINMLERHTKPTTITLKHYKTARLIVNRLFDRVIDPHMFMKLASCEKGAIGQQSRDQIMKMADSRQVSRSDTVSFAFPKNEPAKKVMTLGKGLKALSVTAMNQTQLQMFGDCANILTHAWARSLRPGILSPVGFTKPEIARKLGSMVETWEIDLEKQDSTHSATHVAVFVLFIEMVAKRQGMKELAEEIRSCRTIGDMQGVLRIVMGTGLGSGDIWTLIANKIMAFSVLVSLYDVPSTISMLQVGDDITCDRKLRKAKKQLTGSEGVTLKIIDNNGSGRPSFTSNVAINPDISIAARVRGIIKMAFTARNRTQHISFKVETNNIKHTIANIGISEYAEVFQKLFGADPSFVEFIVTRALDLSNMAFDDLPDELKLHEQDEKKCVIHSRNQGCFGYALAYCVGGNVQALNALATFTGPVSKSVAIDNCVANQVDYEVMDKVWYDRSSPQIVVDDYLKRNKSTSKMYIFDNHAVSITSVSSETVSFGGTHRYKVNLLTEEVDELDFY</sequence>
<dbReference type="Gene3D" id="3.40.50.300">
    <property type="entry name" value="P-loop containing nucleotide triphosphate hydrolases"/>
    <property type="match status" value="1"/>
</dbReference>
<dbReference type="GO" id="GO:0005524">
    <property type="term" value="F:ATP binding"/>
    <property type="evidence" value="ECO:0007669"/>
    <property type="project" value="UniProtKB-KW"/>
</dbReference>
<organism evidence="7 8">
    <name type="scientific">Botrytis cinerea alpha-like virus 1</name>
    <dbReference type="NCBI Taxonomy" id="2735873"/>
    <lineage>
        <taxon>Viruses</taxon>
        <taxon>Riboviria</taxon>
        <taxon>Orthornavirae</taxon>
        <taxon>Kitrinoviricota</taxon>
        <taxon>Alsuviricetes</taxon>
        <taxon>Hepelivirales</taxon>
        <taxon>Mycoalphaviridae</taxon>
        <taxon>Betasclernavirus</taxon>
        <taxon>Betasclernavirus botrytidis</taxon>
    </lineage>
</organism>
<evidence type="ECO:0000259" key="6">
    <source>
        <dbReference type="Pfam" id="PF01443"/>
    </source>
</evidence>
<dbReference type="InterPro" id="IPR027417">
    <property type="entry name" value="P-loop_NTPase"/>
</dbReference>
<keyword evidence="2" id="KW-0808">Transferase</keyword>
<dbReference type="InterPro" id="IPR027351">
    <property type="entry name" value="(+)RNA_virus_helicase_core_dom"/>
</dbReference>
<evidence type="ECO:0000256" key="1">
    <source>
        <dbReference type="ARBA" id="ARBA00022484"/>
    </source>
</evidence>
<dbReference type="Proteomes" id="UP001228005">
    <property type="component" value="Segment"/>
</dbReference>
<evidence type="ECO:0000256" key="3">
    <source>
        <dbReference type="ARBA" id="ARBA00022695"/>
    </source>
</evidence>
<keyword evidence="1" id="KW-0696">RNA-directed RNA polymerase</keyword>
<feature type="transmembrane region" description="Helical" evidence="5">
    <location>
        <begin position="24"/>
        <end position="44"/>
    </location>
</feature>
<evidence type="ECO:0000256" key="4">
    <source>
        <dbReference type="ARBA" id="ARBA00022840"/>
    </source>
</evidence>
<keyword evidence="5" id="KW-1133">Transmembrane helix</keyword>
<keyword evidence="5" id="KW-0812">Transmembrane</keyword>
<dbReference type="InterPro" id="IPR043502">
    <property type="entry name" value="DNA/RNA_pol_sf"/>
</dbReference>
<keyword evidence="8" id="KW-1185">Reference proteome</keyword>
<dbReference type="SUPFAM" id="SSF56672">
    <property type="entry name" value="DNA/RNA polymerases"/>
    <property type="match status" value="1"/>
</dbReference>
<evidence type="ECO:0000313" key="8">
    <source>
        <dbReference type="Proteomes" id="UP001228005"/>
    </source>
</evidence>